<sequence length="49" mass="5321">MSSHCLSSRVKHNKLPKARGASGKPPHFSTISRPISAKFGFPWLSMPSA</sequence>
<reference evidence="2 3" key="1">
    <citation type="submission" date="2024-01" db="EMBL/GenBank/DDBJ databases">
        <title>Genome assemblies of Stephania.</title>
        <authorList>
            <person name="Yang L."/>
        </authorList>
    </citation>
    <scope>NUCLEOTIDE SEQUENCE [LARGE SCALE GENOMIC DNA]</scope>
    <source>
        <strain evidence="2">YNDBR</strain>
        <tissue evidence="2">Leaf</tissue>
    </source>
</reference>
<dbReference type="EMBL" id="JBBNAF010000013">
    <property type="protein sequence ID" value="KAK9086608.1"/>
    <property type="molecule type" value="Genomic_DNA"/>
</dbReference>
<gene>
    <name evidence="2" type="ORF">Syun_029002</name>
</gene>
<feature type="region of interest" description="Disordered" evidence="1">
    <location>
        <begin position="1"/>
        <end position="30"/>
    </location>
</feature>
<evidence type="ECO:0000313" key="3">
    <source>
        <dbReference type="Proteomes" id="UP001420932"/>
    </source>
</evidence>
<organism evidence="2 3">
    <name type="scientific">Stephania yunnanensis</name>
    <dbReference type="NCBI Taxonomy" id="152371"/>
    <lineage>
        <taxon>Eukaryota</taxon>
        <taxon>Viridiplantae</taxon>
        <taxon>Streptophyta</taxon>
        <taxon>Embryophyta</taxon>
        <taxon>Tracheophyta</taxon>
        <taxon>Spermatophyta</taxon>
        <taxon>Magnoliopsida</taxon>
        <taxon>Ranunculales</taxon>
        <taxon>Menispermaceae</taxon>
        <taxon>Menispermoideae</taxon>
        <taxon>Cissampelideae</taxon>
        <taxon>Stephania</taxon>
    </lineage>
</organism>
<protein>
    <submittedName>
        <fullName evidence="2">Uncharacterized protein</fullName>
    </submittedName>
</protein>
<accession>A0AAP0HFM8</accession>
<dbReference type="AlphaFoldDB" id="A0AAP0HFM8"/>
<keyword evidence="3" id="KW-1185">Reference proteome</keyword>
<evidence type="ECO:0000256" key="1">
    <source>
        <dbReference type="SAM" id="MobiDB-lite"/>
    </source>
</evidence>
<name>A0AAP0HFM8_9MAGN</name>
<comment type="caution">
    <text evidence="2">The sequence shown here is derived from an EMBL/GenBank/DDBJ whole genome shotgun (WGS) entry which is preliminary data.</text>
</comment>
<evidence type="ECO:0000313" key="2">
    <source>
        <dbReference type="EMBL" id="KAK9086608.1"/>
    </source>
</evidence>
<proteinExistence type="predicted"/>
<dbReference type="Proteomes" id="UP001420932">
    <property type="component" value="Unassembled WGS sequence"/>
</dbReference>